<evidence type="ECO:0000256" key="1">
    <source>
        <dbReference type="SAM" id="Phobius"/>
    </source>
</evidence>
<feature type="transmembrane region" description="Helical" evidence="1">
    <location>
        <begin position="45"/>
        <end position="63"/>
    </location>
</feature>
<feature type="transmembrane region" description="Helical" evidence="1">
    <location>
        <begin position="6"/>
        <end position="25"/>
    </location>
</feature>
<keyword evidence="1" id="KW-0812">Transmembrane</keyword>
<proteinExistence type="predicted"/>
<protein>
    <submittedName>
        <fullName evidence="2">Uncharacterized protein</fullName>
    </submittedName>
</protein>
<dbReference type="AlphaFoldDB" id="A0A1Y3PH17"/>
<keyword evidence="1" id="KW-1133">Transmembrane helix</keyword>
<organism evidence="2 3">
    <name type="scientific">Bacillus thermozeamaize</name>
    <dbReference type="NCBI Taxonomy" id="230954"/>
    <lineage>
        <taxon>Bacteria</taxon>
        <taxon>Bacillati</taxon>
        <taxon>Bacillota</taxon>
        <taxon>Bacilli</taxon>
        <taxon>Bacillales</taxon>
        <taxon>Bacillaceae</taxon>
        <taxon>Bacillus</taxon>
    </lineage>
</organism>
<dbReference type="Proteomes" id="UP000196475">
    <property type="component" value="Unassembled WGS sequence"/>
</dbReference>
<accession>A0A1Y3PH17</accession>
<comment type="caution">
    <text evidence="2">The sequence shown here is derived from an EMBL/GenBank/DDBJ whole genome shotgun (WGS) entry which is preliminary data.</text>
</comment>
<name>A0A1Y3PH17_9BACI</name>
<evidence type="ECO:0000313" key="3">
    <source>
        <dbReference type="Proteomes" id="UP000196475"/>
    </source>
</evidence>
<evidence type="ECO:0000313" key="2">
    <source>
        <dbReference type="EMBL" id="OUM86642.1"/>
    </source>
</evidence>
<reference evidence="3" key="1">
    <citation type="submission" date="2016-06" db="EMBL/GenBank/DDBJ databases">
        <authorList>
            <person name="Nascimento L."/>
            <person name="Pereira R.V."/>
            <person name="Martins L.F."/>
            <person name="Quaggio R.B."/>
            <person name="Silva A.M."/>
            <person name="Setubal J.C."/>
        </authorList>
    </citation>
    <scope>NUCLEOTIDE SEQUENCE [LARGE SCALE GENOMIC DNA]</scope>
</reference>
<feature type="transmembrane region" description="Helical" evidence="1">
    <location>
        <begin position="69"/>
        <end position="87"/>
    </location>
</feature>
<gene>
    <name evidence="2" type="ORF">BAA01_11575</name>
</gene>
<keyword evidence="1" id="KW-0472">Membrane</keyword>
<dbReference type="EMBL" id="LZRT01000087">
    <property type="protein sequence ID" value="OUM86642.1"/>
    <property type="molecule type" value="Genomic_DNA"/>
</dbReference>
<sequence length="105" mass="11302">METGQLFTWEALSAMGGASLLTYFVVQYTKSLIDRFAARWLPTDLYAVIVASLILLTAQLALGANPADWRVYVLAVANGFLVAAAAGQMQRKAVEPPGQKGDDEP</sequence>